<dbReference type="OrthoDB" id="3143642at2759"/>
<evidence type="ECO:0000256" key="1">
    <source>
        <dbReference type="SAM" id="MobiDB-lite"/>
    </source>
</evidence>
<sequence length="89" mass="9497">MSQIDPRTSYVGGTQSPPPDDCHPMGVCSIEGGNAGGIPDRQQRSQYFDPSEHVQEQTQAQGTPLSATSPRVGQDGQQTTPRVSGPFKK</sequence>
<comment type="caution">
    <text evidence="2">The sequence shown here is derived from an EMBL/GenBank/DDBJ whole genome shotgun (WGS) entry which is preliminary data.</text>
</comment>
<feature type="compositionally biased region" description="Polar residues" evidence="1">
    <location>
        <begin position="56"/>
        <end position="82"/>
    </location>
</feature>
<feature type="compositionally biased region" description="Polar residues" evidence="1">
    <location>
        <begin position="1"/>
        <end position="15"/>
    </location>
</feature>
<organism evidence="2 3">
    <name type="scientific">Russula ochroleuca</name>
    <dbReference type="NCBI Taxonomy" id="152965"/>
    <lineage>
        <taxon>Eukaryota</taxon>
        <taxon>Fungi</taxon>
        <taxon>Dikarya</taxon>
        <taxon>Basidiomycota</taxon>
        <taxon>Agaricomycotina</taxon>
        <taxon>Agaricomycetes</taxon>
        <taxon>Russulales</taxon>
        <taxon>Russulaceae</taxon>
        <taxon>Russula</taxon>
    </lineage>
</organism>
<evidence type="ECO:0000313" key="2">
    <source>
        <dbReference type="EMBL" id="KAF8474489.1"/>
    </source>
</evidence>
<proteinExistence type="predicted"/>
<dbReference type="Proteomes" id="UP000759537">
    <property type="component" value="Unassembled WGS sequence"/>
</dbReference>
<reference evidence="2" key="2">
    <citation type="journal article" date="2020" name="Nat. Commun.">
        <title>Large-scale genome sequencing of mycorrhizal fungi provides insights into the early evolution of symbiotic traits.</title>
        <authorList>
            <person name="Miyauchi S."/>
            <person name="Kiss E."/>
            <person name="Kuo A."/>
            <person name="Drula E."/>
            <person name="Kohler A."/>
            <person name="Sanchez-Garcia M."/>
            <person name="Morin E."/>
            <person name="Andreopoulos B."/>
            <person name="Barry K.W."/>
            <person name="Bonito G."/>
            <person name="Buee M."/>
            <person name="Carver A."/>
            <person name="Chen C."/>
            <person name="Cichocki N."/>
            <person name="Clum A."/>
            <person name="Culley D."/>
            <person name="Crous P.W."/>
            <person name="Fauchery L."/>
            <person name="Girlanda M."/>
            <person name="Hayes R.D."/>
            <person name="Keri Z."/>
            <person name="LaButti K."/>
            <person name="Lipzen A."/>
            <person name="Lombard V."/>
            <person name="Magnuson J."/>
            <person name="Maillard F."/>
            <person name="Murat C."/>
            <person name="Nolan M."/>
            <person name="Ohm R.A."/>
            <person name="Pangilinan J."/>
            <person name="Pereira M.F."/>
            <person name="Perotto S."/>
            <person name="Peter M."/>
            <person name="Pfister S."/>
            <person name="Riley R."/>
            <person name="Sitrit Y."/>
            <person name="Stielow J.B."/>
            <person name="Szollosi G."/>
            <person name="Zifcakova L."/>
            <person name="Stursova M."/>
            <person name="Spatafora J.W."/>
            <person name="Tedersoo L."/>
            <person name="Vaario L.M."/>
            <person name="Yamada A."/>
            <person name="Yan M."/>
            <person name="Wang P."/>
            <person name="Xu J."/>
            <person name="Bruns T."/>
            <person name="Baldrian P."/>
            <person name="Vilgalys R."/>
            <person name="Dunand C."/>
            <person name="Henrissat B."/>
            <person name="Grigoriev I.V."/>
            <person name="Hibbett D."/>
            <person name="Nagy L.G."/>
            <person name="Martin F.M."/>
        </authorList>
    </citation>
    <scope>NUCLEOTIDE SEQUENCE</scope>
    <source>
        <strain evidence="2">Prilba</strain>
    </source>
</reference>
<dbReference type="EMBL" id="WHVB01000017">
    <property type="protein sequence ID" value="KAF8474489.1"/>
    <property type="molecule type" value="Genomic_DNA"/>
</dbReference>
<accession>A0A9P5MRD8</accession>
<reference evidence="2" key="1">
    <citation type="submission" date="2019-10" db="EMBL/GenBank/DDBJ databases">
        <authorList>
            <consortium name="DOE Joint Genome Institute"/>
            <person name="Kuo A."/>
            <person name="Miyauchi S."/>
            <person name="Kiss E."/>
            <person name="Drula E."/>
            <person name="Kohler A."/>
            <person name="Sanchez-Garcia M."/>
            <person name="Andreopoulos B."/>
            <person name="Barry K.W."/>
            <person name="Bonito G."/>
            <person name="Buee M."/>
            <person name="Carver A."/>
            <person name="Chen C."/>
            <person name="Cichocki N."/>
            <person name="Clum A."/>
            <person name="Culley D."/>
            <person name="Crous P.W."/>
            <person name="Fauchery L."/>
            <person name="Girlanda M."/>
            <person name="Hayes R."/>
            <person name="Keri Z."/>
            <person name="LaButti K."/>
            <person name="Lipzen A."/>
            <person name="Lombard V."/>
            <person name="Magnuson J."/>
            <person name="Maillard F."/>
            <person name="Morin E."/>
            <person name="Murat C."/>
            <person name="Nolan M."/>
            <person name="Ohm R."/>
            <person name="Pangilinan J."/>
            <person name="Pereira M."/>
            <person name="Perotto S."/>
            <person name="Peter M."/>
            <person name="Riley R."/>
            <person name="Sitrit Y."/>
            <person name="Stielow B."/>
            <person name="Szollosi G."/>
            <person name="Zifcakova L."/>
            <person name="Stursova M."/>
            <person name="Spatafora J.W."/>
            <person name="Tedersoo L."/>
            <person name="Vaario L.-M."/>
            <person name="Yamada A."/>
            <person name="Yan M."/>
            <person name="Wang P."/>
            <person name="Xu J."/>
            <person name="Bruns T."/>
            <person name="Baldrian P."/>
            <person name="Vilgalys R."/>
            <person name="Henrissat B."/>
            <person name="Grigoriev I.V."/>
            <person name="Hibbett D."/>
            <person name="Nagy L.G."/>
            <person name="Martin F.M."/>
        </authorList>
    </citation>
    <scope>NUCLEOTIDE SEQUENCE</scope>
    <source>
        <strain evidence="2">Prilba</strain>
    </source>
</reference>
<feature type="region of interest" description="Disordered" evidence="1">
    <location>
        <begin position="1"/>
        <end position="89"/>
    </location>
</feature>
<dbReference type="AlphaFoldDB" id="A0A9P5MRD8"/>
<gene>
    <name evidence="2" type="ORF">DFH94DRAFT_762694</name>
</gene>
<keyword evidence="3" id="KW-1185">Reference proteome</keyword>
<name>A0A9P5MRD8_9AGAM</name>
<evidence type="ECO:0000313" key="3">
    <source>
        <dbReference type="Proteomes" id="UP000759537"/>
    </source>
</evidence>
<protein>
    <submittedName>
        <fullName evidence="2">Uncharacterized protein</fullName>
    </submittedName>
</protein>